<proteinExistence type="predicted"/>
<dbReference type="SUPFAM" id="SSF52047">
    <property type="entry name" value="RNI-like"/>
    <property type="match status" value="1"/>
</dbReference>
<dbReference type="EMBL" id="HG316462">
    <property type="protein sequence ID" value="CDF91112.1"/>
    <property type="molecule type" value="Genomic_DNA"/>
</dbReference>
<keyword evidence="3" id="KW-1185">Reference proteome</keyword>
<dbReference type="SMART" id="SM00367">
    <property type="entry name" value="LRR_CC"/>
    <property type="match status" value="4"/>
</dbReference>
<protein>
    <submittedName>
        <fullName evidence="2">ZYBA0S09-05050g1_1</fullName>
    </submittedName>
</protein>
<evidence type="ECO:0000313" key="3">
    <source>
        <dbReference type="Proteomes" id="UP000019375"/>
    </source>
</evidence>
<dbReference type="OrthoDB" id="550575at2759"/>
<dbReference type="GO" id="GO:0019005">
    <property type="term" value="C:SCF ubiquitin ligase complex"/>
    <property type="evidence" value="ECO:0007669"/>
    <property type="project" value="TreeGrafter"/>
</dbReference>
<evidence type="ECO:0000313" key="2">
    <source>
        <dbReference type="EMBL" id="CDF91112.1"/>
    </source>
</evidence>
<dbReference type="Gene3D" id="3.80.10.10">
    <property type="entry name" value="Ribonuclease Inhibitor"/>
    <property type="match status" value="2"/>
</dbReference>
<dbReference type="CDD" id="cd09293">
    <property type="entry name" value="AMN1"/>
    <property type="match status" value="1"/>
</dbReference>
<dbReference type="GO" id="GO:0031146">
    <property type="term" value="P:SCF-dependent proteasomal ubiquitin-dependent protein catabolic process"/>
    <property type="evidence" value="ECO:0007669"/>
    <property type="project" value="TreeGrafter"/>
</dbReference>
<feature type="compositionally biased region" description="Basic and acidic residues" evidence="1">
    <location>
        <begin position="69"/>
        <end position="86"/>
    </location>
</feature>
<dbReference type="Proteomes" id="UP000019375">
    <property type="component" value="Unassembled WGS sequence"/>
</dbReference>
<feature type="region of interest" description="Disordered" evidence="1">
    <location>
        <begin position="1"/>
        <end position="86"/>
    </location>
</feature>
<gene>
    <name evidence="2" type="ORF">BN860_05050g</name>
</gene>
<dbReference type="PANTHER" id="PTHR13318">
    <property type="entry name" value="PARTNER OF PAIRED, ISOFORM B-RELATED"/>
    <property type="match status" value="1"/>
</dbReference>
<reference evidence="3" key="1">
    <citation type="journal article" date="2013" name="Genome Announc.">
        <title>Genome sequence of the food spoilage yeast Zygosaccharomyces bailii CLIB 213(T).</title>
        <authorList>
            <person name="Galeote V."/>
            <person name="Bigey F."/>
            <person name="Devillers H."/>
            <person name="Neuveglise C."/>
            <person name="Dequin S."/>
        </authorList>
    </citation>
    <scope>NUCLEOTIDE SEQUENCE [LARGE SCALE GENOMIC DNA]</scope>
    <source>
        <strain evidence="3">CLIB 213 / ATCC 58445 / CBS 680 / CCRC 21525 / NBRC 1098 / NCYC 1416 / NRRL Y-2227</strain>
    </source>
</reference>
<organism evidence="2 3">
    <name type="scientific">Zygosaccharomyces bailii (strain CLIB 213 / ATCC 58445 / CBS 680 / BCRC 21525 / NBRC 1098 / NCYC 1416 / NRRL Y-2227)</name>
    <dbReference type="NCBI Taxonomy" id="1333698"/>
    <lineage>
        <taxon>Eukaryota</taxon>
        <taxon>Fungi</taxon>
        <taxon>Dikarya</taxon>
        <taxon>Ascomycota</taxon>
        <taxon>Saccharomycotina</taxon>
        <taxon>Saccharomycetes</taxon>
        <taxon>Saccharomycetales</taxon>
        <taxon>Saccharomycetaceae</taxon>
        <taxon>Zygosaccharomyces</taxon>
    </lineage>
</organism>
<dbReference type="InterPro" id="IPR006553">
    <property type="entry name" value="Leu-rich_rpt_Cys-con_subtyp"/>
</dbReference>
<accession>A0A8J2T8Q8</accession>
<feature type="compositionally biased region" description="Basic residues" evidence="1">
    <location>
        <begin position="52"/>
        <end position="63"/>
    </location>
</feature>
<dbReference type="InterPro" id="IPR032675">
    <property type="entry name" value="LRR_dom_sf"/>
</dbReference>
<sequence>MKFAALGNGSFKRLRETQVEFRPPKKSSPIPSDSESETESFNKRYPLEGVLRRRCQERKRRWRTSGSDVKTDKAEERDVQKTPERNWENARIDSVVQLAPVSPTMFNEERVTKHLADLKLVTPTQSTPPRISTHAAPHAIFEMPDIVERILQFVSLSEEVPRERPYARRRPLSYEHALMIYKDEKKAAQVWNARSHNGSRHSTSGNMYCCMLVNRLWHHIALDLLLKRLHFKDLHKFHHFVQRSRTLSQTRNKVLKPTMLVLHKFHKLRQEQMDELSVWLSCENLKWLEFYICPSVVPPMSWIRKFSHLEKLVLPGNKRIDDQFLLQVSTYVRSLKVLDLRACDNVTDTGVIAMALKCPQLQACNLGRHRNGGNITSLAVVALARHTQIETLGTAGCKVTDAGLWELAQLRGRAIRRLSLNNCDLLTNHSIPTLFAFNYFPNLAVLELRHVDQITDVKNLVQFKLWKKAQNLPILIEGCERLTMLISEEESRIRRNNSLLAMQDMSSWVNENEL</sequence>
<name>A0A8J2T8Q8_ZYGB2</name>
<feature type="compositionally biased region" description="Basic and acidic residues" evidence="1">
    <location>
        <begin position="13"/>
        <end position="23"/>
    </location>
</feature>
<dbReference type="AlphaFoldDB" id="A0A8J2T8Q8"/>
<evidence type="ECO:0000256" key="1">
    <source>
        <dbReference type="SAM" id="MobiDB-lite"/>
    </source>
</evidence>